<reference evidence="1" key="2">
    <citation type="submission" date="2023-03" db="EMBL/GenBank/DDBJ databases">
        <authorList>
            <person name="Vazquez L."/>
            <person name="Rodriguez J."/>
            <person name="Mayo B."/>
            <person name="Florez A.B."/>
        </authorList>
    </citation>
    <scope>NUCLEOTIDE SEQUENCE</scope>
    <source>
        <strain evidence="1">5A3I</strain>
    </source>
</reference>
<accession>A0AAW7AS86</accession>
<evidence type="ECO:0000313" key="1">
    <source>
        <dbReference type="EMBL" id="MDK9867029.1"/>
    </source>
</evidence>
<dbReference type="Proteomes" id="UP001174037">
    <property type="component" value="Unassembled WGS sequence"/>
</dbReference>
<protein>
    <submittedName>
        <fullName evidence="1">Uncharacterized protein</fullName>
    </submittedName>
</protein>
<evidence type="ECO:0000313" key="2">
    <source>
        <dbReference type="Proteomes" id="UP001174037"/>
    </source>
</evidence>
<gene>
    <name evidence="1" type="ORF">P1A27_13950</name>
</gene>
<sequence length="90" mass="10127">MTREIEIRPSLDEDGNEYFPVVHIDGLIGREDIDVSENVLANTDEINTLKIKTEELKTTNFSLRTAINELVASNAQLKLRVQALEGVETE</sequence>
<proteinExistence type="predicted"/>
<reference evidence="1" key="1">
    <citation type="journal article" date="2023" name="Int. J. Mol. Sci.">
        <title>Antibiotic Resistance/Susceptibility Profiles of Staphylococcus equorum Strains from Cheese, and Genome Analysis for Antibiotic Resistance Genes.</title>
        <authorList>
            <person name="Vazquez L."/>
            <person name="Srednik M.E."/>
            <person name="Rodriguez J."/>
            <person name="Florez A.B."/>
            <person name="Mayo B."/>
        </authorList>
    </citation>
    <scope>NUCLEOTIDE SEQUENCE</scope>
    <source>
        <strain evidence="1">5A3I</strain>
    </source>
</reference>
<organism evidence="1 2">
    <name type="scientific">Staphylococcus equorum</name>
    <dbReference type="NCBI Taxonomy" id="246432"/>
    <lineage>
        <taxon>Bacteria</taxon>
        <taxon>Bacillati</taxon>
        <taxon>Bacillota</taxon>
        <taxon>Bacilli</taxon>
        <taxon>Bacillales</taxon>
        <taxon>Staphylococcaceae</taxon>
        <taxon>Staphylococcus</taxon>
    </lineage>
</organism>
<dbReference type="EMBL" id="JARGCK010000020">
    <property type="protein sequence ID" value="MDK9867029.1"/>
    <property type="molecule type" value="Genomic_DNA"/>
</dbReference>
<comment type="caution">
    <text evidence="1">The sequence shown here is derived from an EMBL/GenBank/DDBJ whole genome shotgun (WGS) entry which is preliminary data.</text>
</comment>
<dbReference type="AlphaFoldDB" id="A0AAW7AS86"/>
<name>A0AAW7AS86_9STAP</name>
<dbReference type="RefSeq" id="WP_285324466.1">
    <property type="nucleotide sequence ID" value="NZ_JARGCK010000020.1"/>
</dbReference>